<dbReference type="Gene3D" id="3.40.1830.10">
    <property type="entry name" value="Thermophilic metalloprotease (M29)"/>
    <property type="match status" value="1"/>
</dbReference>
<name>D1Z246_METPS</name>
<reference evidence="10 11" key="1">
    <citation type="journal article" date="2007" name="Appl. Environ. Microbiol.">
        <title>Isolation of key methanogens for global methane emission from rice paddy fields: a novel isolate affiliated with the clone cluster rice cluster I.</title>
        <authorList>
            <person name="Sakai S."/>
            <person name="Imachi H."/>
            <person name="Sekiguchi Y."/>
            <person name="Ohashi A."/>
            <person name="Harada H."/>
            <person name="Kamagata Y."/>
        </authorList>
    </citation>
    <scope>NUCLEOTIDE SEQUENCE [LARGE SCALE GENOMIC DNA]</scope>
    <source>
        <strain evidence="11">DSM 17711 / JCM 13418 / NBRC 101707 / SANAE</strain>
    </source>
</reference>
<keyword evidence="8" id="KW-0378">Hydrolase</keyword>
<evidence type="ECO:0000256" key="7">
    <source>
        <dbReference type="ARBA" id="ARBA00022723"/>
    </source>
</evidence>
<dbReference type="GO" id="GO:0008237">
    <property type="term" value="F:metallopeptidase activity"/>
    <property type="evidence" value="ECO:0007669"/>
    <property type="project" value="UniProtKB-KW"/>
</dbReference>
<evidence type="ECO:0008006" key="12">
    <source>
        <dbReference type="Google" id="ProtNLM"/>
    </source>
</evidence>
<keyword evidence="6" id="KW-0645">Protease</keyword>
<dbReference type="InterPro" id="IPR000787">
    <property type="entry name" value="Peptidase_M29"/>
</dbReference>
<evidence type="ECO:0000256" key="6">
    <source>
        <dbReference type="ARBA" id="ARBA00022670"/>
    </source>
</evidence>
<evidence type="ECO:0000256" key="5">
    <source>
        <dbReference type="ARBA" id="ARBA00022438"/>
    </source>
</evidence>
<dbReference type="GeneID" id="8682407"/>
<dbReference type="Proteomes" id="UP000001882">
    <property type="component" value="Chromosome"/>
</dbReference>
<dbReference type="GO" id="GO:0046872">
    <property type="term" value="F:metal ion binding"/>
    <property type="evidence" value="ECO:0007669"/>
    <property type="project" value="UniProtKB-KW"/>
</dbReference>
<dbReference type="EMBL" id="AP011532">
    <property type="protein sequence ID" value="BAI62768.1"/>
    <property type="molecule type" value="Genomic_DNA"/>
</dbReference>
<dbReference type="InterPro" id="IPR035097">
    <property type="entry name" value="M29_N-terminal"/>
</dbReference>
<dbReference type="AlphaFoldDB" id="D1Z246"/>
<dbReference type="eggNOG" id="arCOG01888">
    <property type="taxonomic scope" value="Archaea"/>
</dbReference>
<dbReference type="KEGG" id="mpd:MCP_2696"/>
<dbReference type="OrthoDB" id="145069at2157"/>
<comment type="similarity">
    <text evidence="4">Belongs to the peptidase M29 family.</text>
</comment>
<reference evidence="10 11" key="2">
    <citation type="journal article" date="2008" name="Int. J. Syst. Evol. Microbiol.">
        <title>Methanocella paludicola gen. nov., sp. nov., a methane-producing archaeon, the first isolate of the lineage 'Rice Cluster I', and proposal of the new archaeal order Methanocellales ord. nov.</title>
        <authorList>
            <person name="Sakai S."/>
            <person name="Imachi H."/>
            <person name="Hanada S."/>
            <person name="Ohashi A."/>
            <person name="Harada H."/>
            <person name="Kamagata Y."/>
        </authorList>
    </citation>
    <scope>NUCLEOTIDE SEQUENCE [LARGE SCALE GENOMIC DNA]</scope>
    <source>
        <strain evidence="11">DSM 17711 / JCM 13418 / NBRC 101707 / SANAE</strain>
    </source>
</reference>
<sequence>MIDEKIYPKLAEDVLGSLDVQEGDAVLISGGTHEQKFLEEIGIAVAKRGGQPFITAVSNDYQKRLLDTCTVQQLKKMPKIMMGVVQAMDAYVIVEPYSDPSIKKHFREKLQARSEGNFPVMQIIYGKPGKRWLYMGWATDGMARMYNVPLSELEKLVIGGCLIDYGILKEDCEHVMRVLHNAKYVHVTDPHGTDFRLDIEGRRLNPDDGVLTPEKVAVGDLGGNLPAGEVFVAPVETYGSGTIYCPLTIDDLTRGTIIKGVRLKFKDGTLLPDECTAEHNQEVLRDTLHKMTELDKEKYGAENALKVAELGIGLNPVIDRAIGYILTDEKIGGSVHVAFGRSDMYGGNVSSNMHWDFVTAPDVTLEVEYRDGKKKLMMKDGQLLR</sequence>
<keyword evidence="7" id="KW-0479">Metal-binding</keyword>
<evidence type="ECO:0000313" key="10">
    <source>
        <dbReference type="EMBL" id="BAI62768.1"/>
    </source>
</evidence>
<dbReference type="GO" id="GO:0006508">
    <property type="term" value="P:proteolysis"/>
    <property type="evidence" value="ECO:0007669"/>
    <property type="project" value="UniProtKB-KW"/>
</dbReference>
<dbReference type="InterPro" id="IPR052170">
    <property type="entry name" value="M29_Exopeptidase"/>
</dbReference>
<evidence type="ECO:0000256" key="1">
    <source>
        <dbReference type="ARBA" id="ARBA00001941"/>
    </source>
</evidence>
<accession>D1Z246</accession>
<protein>
    <recommendedName>
        <fullName evidence="12">Aminopeptidase</fullName>
    </recommendedName>
</protein>
<evidence type="ECO:0000256" key="2">
    <source>
        <dbReference type="ARBA" id="ARBA00001946"/>
    </source>
</evidence>
<evidence type="ECO:0000256" key="8">
    <source>
        <dbReference type="ARBA" id="ARBA00022801"/>
    </source>
</evidence>
<dbReference type="RefSeq" id="WP_012901442.1">
    <property type="nucleotide sequence ID" value="NC_013665.1"/>
</dbReference>
<comment type="cofactor">
    <cofactor evidence="3">
        <name>Zn(2+)</name>
        <dbReference type="ChEBI" id="CHEBI:29105"/>
    </cofactor>
</comment>
<comment type="cofactor">
    <cofactor evidence="2">
        <name>Mg(2+)</name>
        <dbReference type="ChEBI" id="CHEBI:18420"/>
    </cofactor>
</comment>
<reference evidence="11" key="3">
    <citation type="journal article" date="2011" name="PLoS ONE">
        <title>Genome sequence of a mesophilic hydrogenotrophic methanogen Methanocella paludicola, the first cultivated representative of the order Methanocellales.</title>
        <authorList>
            <person name="Sakai S."/>
            <person name="Takaki Y."/>
            <person name="Shimamura S."/>
            <person name="Sekine M."/>
            <person name="Tajima T."/>
            <person name="Kosugi H."/>
            <person name="Ichikawa N."/>
            <person name="Tasumi E."/>
            <person name="Hiraki A.T."/>
            <person name="Shimizu A."/>
            <person name="Kato Y."/>
            <person name="Nishiko R."/>
            <person name="Mori K."/>
            <person name="Fujita N."/>
            <person name="Imachi H."/>
            <person name="Takai K."/>
        </authorList>
    </citation>
    <scope>NUCLEOTIDE SEQUENCE [LARGE SCALE GENOMIC DNA]</scope>
    <source>
        <strain evidence="11">DSM 17711 / JCM 13418 / NBRC 101707 / SANAE</strain>
    </source>
</reference>
<evidence type="ECO:0000256" key="3">
    <source>
        <dbReference type="ARBA" id="ARBA00001947"/>
    </source>
</evidence>
<keyword evidence="9" id="KW-0482">Metalloprotease</keyword>
<gene>
    <name evidence="10" type="ordered locus">MCP_2696</name>
</gene>
<keyword evidence="11" id="KW-1185">Reference proteome</keyword>
<comment type="cofactor">
    <cofactor evidence="1">
        <name>Co(2+)</name>
        <dbReference type="ChEBI" id="CHEBI:48828"/>
    </cofactor>
</comment>
<dbReference type="STRING" id="304371.MCP_2696"/>
<dbReference type="GO" id="GO:0004177">
    <property type="term" value="F:aminopeptidase activity"/>
    <property type="evidence" value="ECO:0007669"/>
    <property type="project" value="UniProtKB-KW"/>
</dbReference>
<keyword evidence="5" id="KW-0031">Aminopeptidase</keyword>
<evidence type="ECO:0000313" key="11">
    <source>
        <dbReference type="Proteomes" id="UP000001882"/>
    </source>
</evidence>
<dbReference type="Pfam" id="PF02073">
    <property type="entry name" value="Peptidase_M29"/>
    <property type="match status" value="1"/>
</dbReference>
<proteinExistence type="inferred from homology"/>
<dbReference type="PANTHER" id="PTHR34448:SF1">
    <property type="entry name" value="BLL6088 PROTEIN"/>
    <property type="match status" value="1"/>
</dbReference>
<organism evidence="10 11">
    <name type="scientific">Methanocella paludicola (strain DSM 17711 / JCM 13418 / NBRC 101707 / SANAE)</name>
    <dbReference type="NCBI Taxonomy" id="304371"/>
    <lineage>
        <taxon>Archaea</taxon>
        <taxon>Methanobacteriati</taxon>
        <taxon>Methanobacteriota</taxon>
        <taxon>Stenosarchaea group</taxon>
        <taxon>Methanomicrobia</taxon>
        <taxon>Methanocellales</taxon>
        <taxon>Methanocellaceae</taxon>
        <taxon>Methanocella</taxon>
    </lineage>
</organism>
<dbReference type="PANTHER" id="PTHR34448">
    <property type="entry name" value="AMINOPEPTIDASE"/>
    <property type="match status" value="1"/>
</dbReference>
<evidence type="ECO:0000256" key="4">
    <source>
        <dbReference type="ARBA" id="ARBA00008236"/>
    </source>
</evidence>
<dbReference type="SUPFAM" id="SSF144052">
    <property type="entry name" value="Thermophilic metalloprotease-like"/>
    <property type="match status" value="1"/>
</dbReference>
<dbReference type="InParanoid" id="D1Z246"/>
<evidence type="ECO:0000256" key="9">
    <source>
        <dbReference type="ARBA" id="ARBA00023049"/>
    </source>
</evidence>